<evidence type="ECO:0000313" key="3">
    <source>
        <dbReference type="Proteomes" id="UP001152622"/>
    </source>
</evidence>
<proteinExistence type="predicted"/>
<name>A0A9Q1ESS2_SYNKA</name>
<evidence type="ECO:0000256" key="1">
    <source>
        <dbReference type="SAM" id="MobiDB-lite"/>
    </source>
</evidence>
<dbReference type="AlphaFoldDB" id="A0A9Q1ESS2"/>
<accession>A0A9Q1ESS2</accession>
<dbReference type="Proteomes" id="UP001152622">
    <property type="component" value="Chromosome 13"/>
</dbReference>
<gene>
    <name evidence="2" type="ORF">SKAU_G00316700</name>
</gene>
<reference evidence="2" key="1">
    <citation type="journal article" date="2023" name="Science">
        <title>Genome structures resolve the early diversification of teleost fishes.</title>
        <authorList>
            <person name="Parey E."/>
            <person name="Louis A."/>
            <person name="Montfort J."/>
            <person name="Bouchez O."/>
            <person name="Roques C."/>
            <person name="Iampietro C."/>
            <person name="Lluch J."/>
            <person name="Castinel A."/>
            <person name="Donnadieu C."/>
            <person name="Desvignes T."/>
            <person name="Floi Bucao C."/>
            <person name="Jouanno E."/>
            <person name="Wen M."/>
            <person name="Mejri S."/>
            <person name="Dirks R."/>
            <person name="Jansen H."/>
            <person name="Henkel C."/>
            <person name="Chen W.J."/>
            <person name="Zahm M."/>
            <person name="Cabau C."/>
            <person name="Klopp C."/>
            <person name="Thompson A.W."/>
            <person name="Robinson-Rechavi M."/>
            <person name="Braasch I."/>
            <person name="Lecointre G."/>
            <person name="Bobe J."/>
            <person name="Postlethwait J.H."/>
            <person name="Berthelot C."/>
            <person name="Roest Crollius H."/>
            <person name="Guiguen Y."/>
        </authorList>
    </citation>
    <scope>NUCLEOTIDE SEQUENCE</scope>
    <source>
        <strain evidence="2">WJC10195</strain>
    </source>
</reference>
<organism evidence="2 3">
    <name type="scientific">Synaphobranchus kaupii</name>
    <name type="common">Kaup's arrowtooth eel</name>
    <dbReference type="NCBI Taxonomy" id="118154"/>
    <lineage>
        <taxon>Eukaryota</taxon>
        <taxon>Metazoa</taxon>
        <taxon>Chordata</taxon>
        <taxon>Craniata</taxon>
        <taxon>Vertebrata</taxon>
        <taxon>Euteleostomi</taxon>
        <taxon>Actinopterygii</taxon>
        <taxon>Neopterygii</taxon>
        <taxon>Teleostei</taxon>
        <taxon>Anguilliformes</taxon>
        <taxon>Synaphobranchidae</taxon>
        <taxon>Synaphobranchus</taxon>
    </lineage>
</organism>
<dbReference type="EMBL" id="JAINUF010000013">
    <property type="protein sequence ID" value="KAJ8344341.1"/>
    <property type="molecule type" value="Genomic_DNA"/>
</dbReference>
<keyword evidence="3" id="KW-1185">Reference proteome</keyword>
<sequence length="125" mass="13941">MSAGRYQFHGDVVLFPTPKHPAHLPRPHVPLPVWPPIIIRYTRSLQHAGPTESPGHCSLERNPRGKAEAYPAQREAERTPSCFCVLQTHPDLKLQADFVAIAVQDVPVLPPSRAECRRSAENRAV</sequence>
<protein>
    <submittedName>
        <fullName evidence="2">Uncharacterized protein</fullName>
    </submittedName>
</protein>
<feature type="compositionally biased region" description="Basic and acidic residues" evidence="1">
    <location>
        <begin position="58"/>
        <end position="67"/>
    </location>
</feature>
<feature type="region of interest" description="Disordered" evidence="1">
    <location>
        <begin position="45"/>
        <end position="72"/>
    </location>
</feature>
<evidence type="ECO:0000313" key="2">
    <source>
        <dbReference type="EMBL" id="KAJ8344341.1"/>
    </source>
</evidence>
<comment type="caution">
    <text evidence="2">The sequence shown here is derived from an EMBL/GenBank/DDBJ whole genome shotgun (WGS) entry which is preliminary data.</text>
</comment>